<sequence>MAKQLSLPVQLPDDETFSSFMTGQNIQLVTYLNELLEPDSDQPFLTFISGDQGAGKSHLLYSVCHRAEKRHYSHFYLNLSQRSEWSTSILNDLENVKVICIDDVHAIAHDPAWQLALFDLINRVREAQHSLLIMTANAGPKQLGVELPDLASRLSWGVAYHVQPLSEDERLLTLISRAERRGIALSMDVARFMMTHMQRDMASLMKALEKLDNISLQQKRRLTIPFIKDVLSL</sequence>
<dbReference type="InterPro" id="IPR027417">
    <property type="entry name" value="P-loop_NTPase"/>
</dbReference>
<protein>
    <submittedName>
        <fullName evidence="4">DnaA regulatory inactivator Hda</fullName>
    </submittedName>
</protein>
<dbReference type="Proteomes" id="UP001652504">
    <property type="component" value="Unassembled WGS sequence"/>
</dbReference>
<dbReference type="RefSeq" id="WP_263711252.1">
    <property type="nucleotide sequence ID" value="NZ_JAOWKX010000002.1"/>
</dbReference>
<evidence type="ECO:0000259" key="3">
    <source>
        <dbReference type="Pfam" id="PF22688"/>
    </source>
</evidence>
<keyword evidence="1" id="KW-0235">DNA replication</keyword>
<dbReference type="EMBL" id="JAOWKX010000002">
    <property type="protein sequence ID" value="MCV2884040.1"/>
    <property type="molecule type" value="Genomic_DNA"/>
</dbReference>
<accession>A0ABT3A5T4</accession>
<keyword evidence="5" id="KW-1185">Reference proteome</keyword>
<organism evidence="4 5">
    <name type="scientific">Fluctibacter corallii</name>
    <dbReference type="NCBI Taxonomy" id="2984329"/>
    <lineage>
        <taxon>Bacteria</taxon>
        <taxon>Pseudomonadati</taxon>
        <taxon>Pseudomonadota</taxon>
        <taxon>Gammaproteobacteria</taxon>
        <taxon>Alteromonadales</taxon>
        <taxon>Alteromonadaceae</taxon>
        <taxon>Fluctibacter</taxon>
    </lineage>
</organism>
<feature type="domain" description="Hda lid" evidence="3">
    <location>
        <begin position="168"/>
        <end position="231"/>
    </location>
</feature>
<dbReference type="NCBIfam" id="TIGR03420">
    <property type="entry name" value="DnaA_homol_Hda"/>
    <property type="match status" value="1"/>
</dbReference>
<dbReference type="Gene3D" id="1.10.8.60">
    <property type="match status" value="1"/>
</dbReference>
<evidence type="ECO:0000256" key="1">
    <source>
        <dbReference type="RuleBase" id="RU004227"/>
    </source>
</evidence>
<evidence type="ECO:0000313" key="4">
    <source>
        <dbReference type="EMBL" id="MCV2884040.1"/>
    </source>
</evidence>
<gene>
    <name evidence="4" type="primary">hda</name>
    <name evidence="4" type="ORF">OE749_04970</name>
</gene>
<dbReference type="PANTHER" id="PTHR30050">
    <property type="entry name" value="CHROMOSOMAL REPLICATION INITIATOR PROTEIN DNAA"/>
    <property type="match status" value="1"/>
</dbReference>
<dbReference type="InterPro" id="IPR055199">
    <property type="entry name" value="Hda_lid"/>
</dbReference>
<feature type="domain" description="Chromosomal replication initiator protein DnaA ATPAse" evidence="2">
    <location>
        <begin position="14"/>
        <end position="159"/>
    </location>
</feature>
<dbReference type="SUPFAM" id="SSF52540">
    <property type="entry name" value="P-loop containing nucleoside triphosphate hydrolases"/>
    <property type="match status" value="1"/>
</dbReference>
<proteinExistence type="inferred from homology"/>
<dbReference type="InterPro" id="IPR017788">
    <property type="entry name" value="Hda"/>
</dbReference>
<dbReference type="PANTHER" id="PTHR30050:SF5">
    <property type="entry name" value="DNAA REGULATORY INACTIVATOR HDA"/>
    <property type="match status" value="1"/>
</dbReference>
<evidence type="ECO:0000313" key="5">
    <source>
        <dbReference type="Proteomes" id="UP001652504"/>
    </source>
</evidence>
<dbReference type="Pfam" id="PF22688">
    <property type="entry name" value="Hda_lid"/>
    <property type="match status" value="1"/>
</dbReference>
<dbReference type="InterPro" id="IPR020591">
    <property type="entry name" value="Chromosome_initiator_DnaA-like"/>
</dbReference>
<name>A0ABT3A5T4_9ALTE</name>
<comment type="similarity">
    <text evidence="1">Belongs to the DnaA family.</text>
</comment>
<reference evidence="4 5" key="1">
    <citation type="submission" date="2022-10" db="EMBL/GenBank/DDBJ databases">
        <title>Aestuariibacter sp. AA17 isolated from Montipora capitata coral fragment.</title>
        <authorList>
            <person name="Emsley S.A."/>
            <person name="Pfannmuller K.M."/>
            <person name="Loughran R.M."/>
            <person name="Shlafstein M."/>
            <person name="Papke E."/>
            <person name="Saw J.H."/>
            <person name="Ushijima B."/>
            <person name="Videau P."/>
        </authorList>
    </citation>
    <scope>NUCLEOTIDE SEQUENCE [LARGE SCALE GENOMIC DNA]</scope>
    <source>
        <strain evidence="4 5">AA17</strain>
    </source>
</reference>
<dbReference type="PRINTS" id="PR00051">
    <property type="entry name" value="DNAA"/>
</dbReference>
<evidence type="ECO:0000259" key="2">
    <source>
        <dbReference type="Pfam" id="PF00308"/>
    </source>
</evidence>
<dbReference type="Gene3D" id="3.40.50.300">
    <property type="entry name" value="P-loop containing nucleotide triphosphate hydrolases"/>
    <property type="match status" value="1"/>
</dbReference>
<dbReference type="InterPro" id="IPR013317">
    <property type="entry name" value="DnaA_dom"/>
</dbReference>
<comment type="caution">
    <text evidence="4">The sequence shown here is derived from an EMBL/GenBank/DDBJ whole genome shotgun (WGS) entry which is preliminary data.</text>
</comment>
<dbReference type="Pfam" id="PF00308">
    <property type="entry name" value="Bac_DnaA"/>
    <property type="match status" value="1"/>
</dbReference>